<dbReference type="EMBL" id="VNHS01000005">
    <property type="protein sequence ID" value="TYP74479.1"/>
    <property type="molecule type" value="Genomic_DNA"/>
</dbReference>
<feature type="domain" description="HIT" evidence="2">
    <location>
        <begin position="5"/>
        <end position="112"/>
    </location>
</feature>
<evidence type="ECO:0000313" key="3">
    <source>
        <dbReference type="EMBL" id="TYP74479.1"/>
    </source>
</evidence>
<proteinExistence type="predicted"/>
<dbReference type="GO" id="GO:0016787">
    <property type="term" value="F:hydrolase activity"/>
    <property type="evidence" value="ECO:0007669"/>
    <property type="project" value="UniProtKB-KW"/>
</dbReference>
<reference evidence="3 4" key="1">
    <citation type="submission" date="2019-07" db="EMBL/GenBank/DDBJ databases">
        <title>Genomic Encyclopedia of Type Strains, Phase III (KMG-III): the genomes of soil and plant-associated and newly described type strains.</title>
        <authorList>
            <person name="Whitman W."/>
        </authorList>
    </citation>
    <scope>NUCLEOTIDE SEQUENCE [LARGE SCALE GENOMIC DNA]</scope>
    <source>
        <strain evidence="3 4">BL24</strain>
    </source>
</reference>
<dbReference type="PROSITE" id="PS51084">
    <property type="entry name" value="HIT_2"/>
    <property type="match status" value="1"/>
</dbReference>
<dbReference type="SUPFAM" id="SSF54197">
    <property type="entry name" value="HIT-like"/>
    <property type="match status" value="1"/>
</dbReference>
<gene>
    <name evidence="3" type="ORF">BCM02_10523</name>
</gene>
<sequence length="127" mass="14349">MKDCPYCDIAGNGDKHEIILRNDRCTYSLLERQEICGAGIIVPNEHRATVFDLTEAEWAATYRLLGEVKAYLDFNYAPDGYNIGWNCGAVGGQHIFHAHMHVIPRYAHEKMAGKGIRYAFKTENGED</sequence>
<name>A0A5S5C5N0_9BACL</name>
<dbReference type="InterPro" id="IPR052908">
    <property type="entry name" value="AP-4-A_phosphorylase"/>
</dbReference>
<keyword evidence="4" id="KW-1185">Reference proteome</keyword>
<evidence type="ECO:0000256" key="1">
    <source>
        <dbReference type="PROSITE-ProRule" id="PRU00464"/>
    </source>
</evidence>
<evidence type="ECO:0000259" key="2">
    <source>
        <dbReference type="PROSITE" id="PS51084"/>
    </source>
</evidence>
<dbReference type="Pfam" id="PF01230">
    <property type="entry name" value="HIT"/>
    <property type="match status" value="1"/>
</dbReference>
<accession>A0A5S5C5N0</accession>
<protein>
    <submittedName>
        <fullName evidence="3">Diadenosine tetraphosphate (Ap4A) HIT family hydrolase</fullName>
    </submittedName>
</protein>
<dbReference type="OrthoDB" id="9784774at2"/>
<dbReference type="PANTHER" id="PTHR42997">
    <property type="entry name" value="HIT FAMILY HYDROLASE"/>
    <property type="match status" value="1"/>
</dbReference>
<dbReference type="Proteomes" id="UP000323257">
    <property type="component" value="Unassembled WGS sequence"/>
</dbReference>
<keyword evidence="3" id="KW-0378">Hydrolase</keyword>
<feature type="short sequence motif" description="Histidine triad motif" evidence="1">
    <location>
        <begin position="97"/>
        <end position="101"/>
    </location>
</feature>
<dbReference type="InterPro" id="IPR011146">
    <property type="entry name" value="HIT-like"/>
</dbReference>
<dbReference type="InterPro" id="IPR036265">
    <property type="entry name" value="HIT-like_sf"/>
</dbReference>
<dbReference type="AlphaFoldDB" id="A0A5S5C5N0"/>
<dbReference type="Gene3D" id="3.30.428.10">
    <property type="entry name" value="HIT-like"/>
    <property type="match status" value="1"/>
</dbReference>
<evidence type="ECO:0000313" key="4">
    <source>
        <dbReference type="Proteomes" id="UP000323257"/>
    </source>
</evidence>
<dbReference type="PANTHER" id="PTHR42997:SF1">
    <property type="entry name" value="AP-4-A PHOSPHORYLASE"/>
    <property type="match status" value="1"/>
</dbReference>
<dbReference type="RefSeq" id="WP_148929741.1">
    <property type="nucleotide sequence ID" value="NZ_VNHS01000005.1"/>
</dbReference>
<organism evidence="3 4">
    <name type="scientific">Paenibacillus methanolicus</name>
    <dbReference type="NCBI Taxonomy" id="582686"/>
    <lineage>
        <taxon>Bacteria</taxon>
        <taxon>Bacillati</taxon>
        <taxon>Bacillota</taxon>
        <taxon>Bacilli</taxon>
        <taxon>Bacillales</taxon>
        <taxon>Paenibacillaceae</taxon>
        <taxon>Paenibacillus</taxon>
    </lineage>
</organism>
<comment type="caution">
    <text evidence="3">The sequence shown here is derived from an EMBL/GenBank/DDBJ whole genome shotgun (WGS) entry which is preliminary data.</text>
</comment>